<dbReference type="GO" id="GO:0009432">
    <property type="term" value="P:SOS response"/>
    <property type="evidence" value="ECO:0007669"/>
    <property type="project" value="TreeGrafter"/>
</dbReference>
<accession>B8J5Z8</accession>
<dbReference type="Pfam" id="PF14397">
    <property type="entry name" value="ATPgrasp_ST"/>
    <property type="match status" value="1"/>
</dbReference>
<dbReference type="RefSeq" id="WP_015934677.1">
    <property type="nucleotide sequence ID" value="NC_011891.1"/>
</dbReference>
<dbReference type="GO" id="GO:0005737">
    <property type="term" value="C:cytoplasm"/>
    <property type="evidence" value="ECO:0007669"/>
    <property type="project" value="TreeGrafter"/>
</dbReference>
<keyword evidence="4" id="KW-1185">Reference proteome</keyword>
<evidence type="ECO:0000313" key="3">
    <source>
        <dbReference type="EMBL" id="ACL66893.1"/>
    </source>
</evidence>
<dbReference type="PANTHER" id="PTHR21621">
    <property type="entry name" value="RIBOSOMAL PROTEIN S6 MODIFICATION PROTEIN"/>
    <property type="match status" value="1"/>
</dbReference>
<name>B8J5Z8_ANAD2</name>
<evidence type="ECO:0000256" key="1">
    <source>
        <dbReference type="PROSITE-ProRule" id="PRU00409"/>
    </source>
</evidence>
<dbReference type="PANTHER" id="PTHR21621:SF0">
    <property type="entry name" value="BETA-CITRYLGLUTAMATE SYNTHASE B-RELATED"/>
    <property type="match status" value="1"/>
</dbReference>
<dbReference type="Proteomes" id="UP000007089">
    <property type="component" value="Chromosome"/>
</dbReference>
<protein>
    <recommendedName>
        <fullName evidence="2">ATP-grasp domain-containing protein</fullName>
    </recommendedName>
</protein>
<feature type="domain" description="ATP-grasp" evidence="2">
    <location>
        <begin position="51"/>
        <end position="305"/>
    </location>
</feature>
<reference evidence="3" key="1">
    <citation type="submission" date="2009-01" db="EMBL/GenBank/DDBJ databases">
        <title>Complete sequence of Anaeromyxobacter dehalogenans 2CP-1.</title>
        <authorList>
            <consortium name="US DOE Joint Genome Institute"/>
            <person name="Lucas S."/>
            <person name="Copeland A."/>
            <person name="Lapidus A."/>
            <person name="Glavina del Rio T."/>
            <person name="Dalin E."/>
            <person name="Tice H."/>
            <person name="Bruce D."/>
            <person name="Goodwin L."/>
            <person name="Pitluck S."/>
            <person name="Saunders E."/>
            <person name="Brettin T."/>
            <person name="Detter J.C."/>
            <person name="Han C."/>
            <person name="Larimer F."/>
            <person name="Land M."/>
            <person name="Hauser L."/>
            <person name="Kyrpides N."/>
            <person name="Ovchinnikova G."/>
            <person name="Beliaev A.S."/>
            <person name="Richardson P."/>
        </authorList>
    </citation>
    <scope>NUCLEOTIDE SEQUENCE</scope>
    <source>
        <strain evidence="3">2CP-1</strain>
    </source>
</reference>
<dbReference type="EMBL" id="CP001359">
    <property type="protein sequence ID" value="ACL66893.1"/>
    <property type="molecule type" value="Genomic_DNA"/>
</dbReference>
<dbReference type="InterPro" id="IPR039523">
    <property type="entry name" value="RimK-rel_E_lig_ATP-grasp"/>
</dbReference>
<proteinExistence type="predicted"/>
<organism evidence="3 4">
    <name type="scientific">Anaeromyxobacter dehalogenans (strain ATCC BAA-258 / DSM 21875 / 2CP-1)</name>
    <dbReference type="NCBI Taxonomy" id="455488"/>
    <lineage>
        <taxon>Bacteria</taxon>
        <taxon>Pseudomonadati</taxon>
        <taxon>Myxococcota</taxon>
        <taxon>Myxococcia</taxon>
        <taxon>Myxococcales</taxon>
        <taxon>Cystobacterineae</taxon>
        <taxon>Anaeromyxobacteraceae</taxon>
        <taxon>Anaeromyxobacter</taxon>
    </lineage>
</organism>
<sequence>MSALSRAAARVRGVVARRAEVYGINRRNLALVYPNNARRHYPLADDKLLAKERFQAAGVPVPETLAVCEGLYAVPGVVEALRGRSQFVVKPANGAGGGGILVVGEWDASAGSWRRAGGEPLSPRTLGRHLADVVFGVHSSQLEDRAFVERRVAPHPLFAGLWGDGLCDLRIITLRTSPVMAMIRVPTAESGGRANLHQGGLGIAVDLATGRTFRALHRGRAVERHPESGAPLLGLEVPAWPAVLDVARRAAAAVPLGYLGVDVVVDGEARPLVLEINARPGLEIQNVNGRGLGPALAAALDGRAA</sequence>
<evidence type="ECO:0000259" key="2">
    <source>
        <dbReference type="PROSITE" id="PS50975"/>
    </source>
</evidence>
<dbReference type="GO" id="GO:0005524">
    <property type="term" value="F:ATP binding"/>
    <property type="evidence" value="ECO:0007669"/>
    <property type="project" value="UniProtKB-UniRule"/>
</dbReference>
<dbReference type="GO" id="GO:0018169">
    <property type="term" value="F:ribosomal S6-glutamic acid ligase activity"/>
    <property type="evidence" value="ECO:0007669"/>
    <property type="project" value="TreeGrafter"/>
</dbReference>
<evidence type="ECO:0000313" key="4">
    <source>
        <dbReference type="Proteomes" id="UP000007089"/>
    </source>
</evidence>
<keyword evidence="1" id="KW-0067">ATP-binding</keyword>
<dbReference type="KEGG" id="acp:A2cp1_3563"/>
<gene>
    <name evidence="3" type="ordered locus">A2cp1_3563</name>
</gene>
<dbReference type="InterPro" id="IPR011761">
    <property type="entry name" value="ATP-grasp"/>
</dbReference>
<dbReference type="PROSITE" id="PS50975">
    <property type="entry name" value="ATP_GRASP"/>
    <property type="match status" value="1"/>
</dbReference>
<dbReference type="HOGENOM" id="CLU_865360_0_0_7"/>
<dbReference type="GO" id="GO:0046872">
    <property type="term" value="F:metal ion binding"/>
    <property type="evidence" value="ECO:0007669"/>
    <property type="project" value="InterPro"/>
</dbReference>
<dbReference type="SUPFAM" id="SSF56059">
    <property type="entry name" value="Glutathione synthetase ATP-binding domain-like"/>
    <property type="match status" value="1"/>
</dbReference>
<dbReference type="AlphaFoldDB" id="B8J5Z8"/>
<keyword evidence="1" id="KW-0547">Nucleotide-binding</keyword>
<dbReference type="Gene3D" id="3.30.470.20">
    <property type="entry name" value="ATP-grasp fold, B domain"/>
    <property type="match status" value="1"/>
</dbReference>